<sequence>MSGTEDERDSGGADGGTDEPGTADRPAGAAADAAADAVGEAPGGAADPAAGDLSAEDRAVLAFAARGRPSSGEKERAVREQLGMSPVRYYQYLNALLDDPRAARHAPVTVNRLRRLRQAARDRTH</sequence>
<feature type="compositionally biased region" description="Low complexity" evidence="1">
    <location>
        <begin position="23"/>
        <end position="52"/>
    </location>
</feature>
<comment type="caution">
    <text evidence="2">The sequence shown here is derived from an EMBL/GenBank/DDBJ whole genome shotgun (WGS) entry which is preliminary data.</text>
</comment>
<dbReference type="Pfam" id="PF11662">
    <property type="entry name" value="DUF3263"/>
    <property type="match status" value="1"/>
</dbReference>
<evidence type="ECO:0000313" key="2">
    <source>
        <dbReference type="EMBL" id="OEU97209.1"/>
    </source>
</evidence>
<dbReference type="RefSeq" id="WP_019355149.1">
    <property type="nucleotide sequence ID" value="NZ_LJGV01000022.1"/>
</dbReference>
<reference evidence="2 3" key="1">
    <citation type="journal article" date="2016" name="Front. Microbiol.">
        <title>Comparative Genomics Analysis of Streptomyces Species Reveals Their Adaptation to the Marine Environment and Their Diversity at the Genomic Level.</title>
        <authorList>
            <person name="Tian X."/>
            <person name="Zhang Z."/>
            <person name="Yang T."/>
            <person name="Chen M."/>
            <person name="Li J."/>
            <person name="Chen F."/>
            <person name="Yang J."/>
            <person name="Li W."/>
            <person name="Zhang B."/>
            <person name="Zhang Z."/>
            <person name="Wu J."/>
            <person name="Zhang C."/>
            <person name="Long L."/>
            <person name="Xiao J."/>
        </authorList>
    </citation>
    <scope>NUCLEOTIDE SEQUENCE [LARGE SCALE GENOMIC DNA]</scope>
    <source>
        <strain evidence="2 3">SCSIO M10379</strain>
    </source>
</reference>
<dbReference type="AlphaFoldDB" id="A0A1E7JZW7"/>
<organism evidence="2 3">
    <name type="scientific">Streptomyces qinglanensis</name>
    <dbReference type="NCBI Taxonomy" id="943816"/>
    <lineage>
        <taxon>Bacteria</taxon>
        <taxon>Bacillati</taxon>
        <taxon>Actinomycetota</taxon>
        <taxon>Actinomycetes</taxon>
        <taxon>Kitasatosporales</taxon>
        <taxon>Streptomycetaceae</taxon>
        <taxon>Streptomyces</taxon>
    </lineage>
</organism>
<dbReference type="InterPro" id="IPR021678">
    <property type="entry name" value="DUF3263"/>
</dbReference>
<dbReference type="Proteomes" id="UP000175829">
    <property type="component" value="Unassembled WGS sequence"/>
</dbReference>
<proteinExistence type="predicted"/>
<dbReference type="PATRIC" id="fig|943816.4.peg.163"/>
<name>A0A1E7JZW7_9ACTN</name>
<feature type="region of interest" description="Disordered" evidence="1">
    <location>
        <begin position="1"/>
        <end position="52"/>
    </location>
</feature>
<evidence type="ECO:0000313" key="3">
    <source>
        <dbReference type="Proteomes" id="UP000175829"/>
    </source>
</evidence>
<gene>
    <name evidence="2" type="ORF">AN217_04190</name>
</gene>
<accession>A0A1E7JZW7</accession>
<protein>
    <recommendedName>
        <fullName evidence="4">DUF3263 domain-containing protein</fullName>
    </recommendedName>
</protein>
<dbReference type="EMBL" id="LJGV01000022">
    <property type="protein sequence ID" value="OEU97209.1"/>
    <property type="molecule type" value="Genomic_DNA"/>
</dbReference>
<evidence type="ECO:0008006" key="4">
    <source>
        <dbReference type="Google" id="ProtNLM"/>
    </source>
</evidence>
<evidence type="ECO:0000256" key="1">
    <source>
        <dbReference type="SAM" id="MobiDB-lite"/>
    </source>
</evidence>